<accession>A0A6J6BTN1</accession>
<sequence>MGDNCVAIDIDDNIMPMTLREGLRIRPDMLVRCGWRYARIHELQLFLSPDLVADQIERILRDGQEAT</sequence>
<dbReference type="AlphaFoldDB" id="A0A6J6BTN1"/>
<evidence type="ECO:0000313" key="1">
    <source>
        <dbReference type="EMBL" id="CAB4542135.1"/>
    </source>
</evidence>
<organism evidence="1">
    <name type="scientific">freshwater metagenome</name>
    <dbReference type="NCBI Taxonomy" id="449393"/>
    <lineage>
        <taxon>unclassified sequences</taxon>
        <taxon>metagenomes</taxon>
        <taxon>ecological metagenomes</taxon>
    </lineage>
</organism>
<dbReference type="EMBL" id="CAEZSG010000125">
    <property type="protein sequence ID" value="CAB4542135.1"/>
    <property type="molecule type" value="Genomic_DNA"/>
</dbReference>
<reference evidence="1" key="1">
    <citation type="submission" date="2020-05" db="EMBL/GenBank/DDBJ databases">
        <authorList>
            <person name="Chiriac C."/>
            <person name="Salcher M."/>
            <person name="Ghai R."/>
            <person name="Kavagutti S V."/>
        </authorList>
    </citation>
    <scope>NUCLEOTIDE SEQUENCE</scope>
</reference>
<proteinExistence type="predicted"/>
<gene>
    <name evidence="1" type="ORF">UFOPK1413_00786</name>
</gene>
<name>A0A6J6BTN1_9ZZZZ</name>
<protein>
    <submittedName>
        <fullName evidence="1">Unannotated protein</fullName>
    </submittedName>
</protein>